<gene>
    <name evidence="8" type="ORF">GXP69_10050</name>
</gene>
<feature type="transmembrane region" description="Helical" evidence="6">
    <location>
        <begin position="50"/>
        <end position="69"/>
    </location>
</feature>
<feature type="domain" description="RDD" evidence="7">
    <location>
        <begin position="15"/>
        <end position="135"/>
    </location>
</feature>
<keyword evidence="4 6" id="KW-1133">Transmembrane helix</keyword>
<dbReference type="GO" id="GO:0005886">
    <property type="term" value="C:plasma membrane"/>
    <property type="evidence" value="ECO:0007669"/>
    <property type="project" value="UniProtKB-SubCell"/>
</dbReference>
<proteinExistence type="predicted"/>
<keyword evidence="2" id="KW-1003">Cell membrane</keyword>
<evidence type="ECO:0000313" key="9">
    <source>
        <dbReference type="Proteomes" id="UP000474777"/>
    </source>
</evidence>
<evidence type="ECO:0000256" key="4">
    <source>
        <dbReference type="ARBA" id="ARBA00022989"/>
    </source>
</evidence>
<evidence type="ECO:0000256" key="5">
    <source>
        <dbReference type="ARBA" id="ARBA00023136"/>
    </source>
</evidence>
<dbReference type="InterPro" id="IPR010432">
    <property type="entry name" value="RDD"/>
</dbReference>
<keyword evidence="3 6" id="KW-0812">Transmembrane</keyword>
<dbReference type="PANTHER" id="PTHR36115:SF6">
    <property type="entry name" value="PROLINE-RICH ANTIGEN HOMOLOG"/>
    <property type="match status" value="1"/>
</dbReference>
<dbReference type="AlphaFoldDB" id="A0A6B3LUU4"/>
<evidence type="ECO:0000256" key="1">
    <source>
        <dbReference type="ARBA" id="ARBA00004651"/>
    </source>
</evidence>
<dbReference type="RefSeq" id="WP_163914937.1">
    <property type="nucleotide sequence ID" value="NZ_JAAGWD010000004.1"/>
</dbReference>
<dbReference type="InterPro" id="IPR051791">
    <property type="entry name" value="Pra-immunoreactive"/>
</dbReference>
<evidence type="ECO:0000256" key="3">
    <source>
        <dbReference type="ARBA" id="ARBA00022692"/>
    </source>
</evidence>
<dbReference type="Pfam" id="PF06271">
    <property type="entry name" value="RDD"/>
    <property type="match status" value="1"/>
</dbReference>
<comment type="caution">
    <text evidence="8">The sequence shown here is derived from an EMBL/GenBank/DDBJ whole genome shotgun (WGS) entry which is preliminary data.</text>
</comment>
<keyword evidence="9" id="KW-1185">Reference proteome</keyword>
<protein>
    <submittedName>
        <fullName evidence="8">RDD family protein</fullName>
    </submittedName>
</protein>
<sequence>MQAIHLNSGARVKPASLVLRSIALFIDVVLLLIVAAIADYYTISSNEATFLWKPESLLYILLGWLYFAGAESSMSQATLGKYLLGIKVIDNYNHRLSFKAASIRYFTKPVSVLILLFRFVRGLPIARHRYFHNRITDAYVVKQQPQPYTSEK</sequence>
<name>A0A6B3LUU4_9BACT</name>
<dbReference type="Proteomes" id="UP000474777">
    <property type="component" value="Unassembled WGS sequence"/>
</dbReference>
<accession>A0A6B3LUU4</accession>
<evidence type="ECO:0000313" key="8">
    <source>
        <dbReference type="EMBL" id="NEM98036.1"/>
    </source>
</evidence>
<feature type="transmembrane region" description="Helical" evidence="6">
    <location>
        <begin position="102"/>
        <end position="120"/>
    </location>
</feature>
<dbReference type="EMBL" id="JAAGWD010000004">
    <property type="protein sequence ID" value="NEM98036.1"/>
    <property type="molecule type" value="Genomic_DNA"/>
</dbReference>
<evidence type="ECO:0000256" key="6">
    <source>
        <dbReference type="SAM" id="Phobius"/>
    </source>
</evidence>
<evidence type="ECO:0000259" key="7">
    <source>
        <dbReference type="Pfam" id="PF06271"/>
    </source>
</evidence>
<dbReference type="PANTHER" id="PTHR36115">
    <property type="entry name" value="PROLINE-RICH ANTIGEN HOMOLOG-RELATED"/>
    <property type="match status" value="1"/>
</dbReference>
<reference evidence="8 9" key="1">
    <citation type="submission" date="2020-02" db="EMBL/GenBank/DDBJ databases">
        <authorList>
            <person name="Kim M.K."/>
        </authorList>
    </citation>
    <scope>NUCLEOTIDE SEQUENCE [LARGE SCALE GENOMIC DNA]</scope>
    <source>
        <strain evidence="8 9">BT327</strain>
    </source>
</reference>
<keyword evidence="5 6" id="KW-0472">Membrane</keyword>
<feature type="transmembrane region" description="Helical" evidence="6">
    <location>
        <begin position="17"/>
        <end position="38"/>
    </location>
</feature>
<comment type="subcellular location">
    <subcellularLocation>
        <location evidence="1">Cell membrane</location>
        <topology evidence="1">Multi-pass membrane protein</topology>
    </subcellularLocation>
</comment>
<evidence type="ECO:0000256" key="2">
    <source>
        <dbReference type="ARBA" id="ARBA00022475"/>
    </source>
</evidence>
<organism evidence="8 9">
    <name type="scientific">Pontibacter burrus</name>
    <dbReference type="NCBI Taxonomy" id="2704466"/>
    <lineage>
        <taxon>Bacteria</taxon>
        <taxon>Pseudomonadati</taxon>
        <taxon>Bacteroidota</taxon>
        <taxon>Cytophagia</taxon>
        <taxon>Cytophagales</taxon>
        <taxon>Hymenobacteraceae</taxon>
        <taxon>Pontibacter</taxon>
    </lineage>
</organism>